<protein>
    <submittedName>
        <fullName evidence="2">FTH domain-containing protein</fullName>
    </submittedName>
</protein>
<name>A0A7E4VNR9_PANRE</name>
<dbReference type="WBParaSite" id="Pan_g23447.t1">
    <property type="protein sequence ID" value="Pan_g23447.t1"/>
    <property type="gene ID" value="Pan_g23447"/>
</dbReference>
<evidence type="ECO:0000313" key="2">
    <source>
        <dbReference type="WBParaSite" id="Pan_g23447.t1"/>
    </source>
</evidence>
<proteinExistence type="predicted"/>
<sequence>MPYPLAKLKYGLRCRLSELATKCERYRLQVAAGGVDICPPKLQQITKKDEQYYFDYRNSVLTVSEMQFERPENEYLYCDNDSPLYFASYVVLNGLDVQGLSFDELGDFYYSKLILVFKNCKMSQEFFDRVSAIVTGSIVRKVKIADTENDSYNPNFTDILTAFPNVEELKVDLKSISPSWMSEILQFKENKLTSLYMQVPADQIQLFTVSEILGCVRARRNGFLLQIERLPNAANTAQQLSTAYRSDYFNQMQALMPGYPFHNNANPYCNPFDKLKQLFEKLPQGQPRLEGKRVCLISRSFSFSYYLPPY</sequence>
<evidence type="ECO:0000313" key="1">
    <source>
        <dbReference type="Proteomes" id="UP000492821"/>
    </source>
</evidence>
<keyword evidence="1" id="KW-1185">Reference proteome</keyword>
<organism evidence="1 2">
    <name type="scientific">Panagrellus redivivus</name>
    <name type="common">Microworm</name>
    <dbReference type="NCBI Taxonomy" id="6233"/>
    <lineage>
        <taxon>Eukaryota</taxon>
        <taxon>Metazoa</taxon>
        <taxon>Ecdysozoa</taxon>
        <taxon>Nematoda</taxon>
        <taxon>Chromadorea</taxon>
        <taxon>Rhabditida</taxon>
        <taxon>Tylenchina</taxon>
        <taxon>Panagrolaimomorpha</taxon>
        <taxon>Panagrolaimoidea</taxon>
        <taxon>Panagrolaimidae</taxon>
        <taxon>Panagrellus</taxon>
    </lineage>
</organism>
<dbReference type="AlphaFoldDB" id="A0A7E4VNR9"/>
<accession>A0A7E4VNR9</accession>
<reference evidence="2" key="2">
    <citation type="submission" date="2020-10" db="UniProtKB">
        <authorList>
            <consortium name="WormBaseParasite"/>
        </authorList>
    </citation>
    <scope>IDENTIFICATION</scope>
</reference>
<reference evidence="1" key="1">
    <citation type="journal article" date="2013" name="Genetics">
        <title>The draft genome and transcriptome of Panagrellus redivivus are shaped by the harsh demands of a free-living lifestyle.</title>
        <authorList>
            <person name="Srinivasan J."/>
            <person name="Dillman A.R."/>
            <person name="Macchietto M.G."/>
            <person name="Heikkinen L."/>
            <person name="Lakso M."/>
            <person name="Fracchia K.M."/>
            <person name="Antoshechkin I."/>
            <person name="Mortazavi A."/>
            <person name="Wong G."/>
            <person name="Sternberg P.W."/>
        </authorList>
    </citation>
    <scope>NUCLEOTIDE SEQUENCE [LARGE SCALE GENOMIC DNA]</scope>
    <source>
        <strain evidence="1">MT8872</strain>
    </source>
</reference>
<dbReference type="Proteomes" id="UP000492821">
    <property type="component" value="Unassembled WGS sequence"/>
</dbReference>